<dbReference type="Proteomes" id="UP001141434">
    <property type="component" value="Unassembled WGS sequence"/>
</dbReference>
<organism evidence="2 3">
    <name type="scientific">Penicillium alfredii</name>
    <dbReference type="NCBI Taxonomy" id="1506179"/>
    <lineage>
        <taxon>Eukaryota</taxon>
        <taxon>Fungi</taxon>
        <taxon>Dikarya</taxon>
        <taxon>Ascomycota</taxon>
        <taxon>Pezizomycotina</taxon>
        <taxon>Eurotiomycetes</taxon>
        <taxon>Eurotiomycetidae</taxon>
        <taxon>Eurotiales</taxon>
        <taxon>Aspergillaceae</taxon>
        <taxon>Penicillium</taxon>
    </lineage>
</organism>
<name>A0A9W9KM24_9EURO</name>
<proteinExistence type="predicted"/>
<evidence type="ECO:0000313" key="2">
    <source>
        <dbReference type="EMBL" id="KAJ5111779.1"/>
    </source>
</evidence>
<dbReference type="GeneID" id="81391159"/>
<reference evidence="2" key="1">
    <citation type="submission" date="2022-11" db="EMBL/GenBank/DDBJ databases">
        <authorList>
            <person name="Petersen C."/>
        </authorList>
    </citation>
    <scope>NUCLEOTIDE SEQUENCE</scope>
    <source>
        <strain evidence="2">IBT 34128</strain>
    </source>
</reference>
<protein>
    <submittedName>
        <fullName evidence="2">Uncharacterized protein</fullName>
    </submittedName>
</protein>
<feature type="region of interest" description="Disordered" evidence="1">
    <location>
        <begin position="99"/>
        <end position="124"/>
    </location>
</feature>
<accession>A0A9W9KM24</accession>
<sequence length="124" mass="13825">MDASEILRIIAALNTRALRAERSQGKLDHELATTHEALKQTTDELQETVRLADLLYEVSQRMGAVADYLLKEHSIKKGSQDPESFEIMLNNVVKKLEVEESRNGEEKAAHTPHAEASGVTELES</sequence>
<dbReference type="AlphaFoldDB" id="A0A9W9KM24"/>
<keyword evidence="3" id="KW-1185">Reference proteome</keyword>
<gene>
    <name evidence="2" type="ORF">NUU61_001409</name>
</gene>
<reference evidence="2" key="2">
    <citation type="journal article" date="2023" name="IMA Fungus">
        <title>Comparative genomic study of the Penicillium genus elucidates a diverse pangenome and 15 lateral gene transfer events.</title>
        <authorList>
            <person name="Petersen C."/>
            <person name="Sorensen T."/>
            <person name="Nielsen M.R."/>
            <person name="Sondergaard T.E."/>
            <person name="Sorensen J.L."/>
            <person name="Fitzpatrick D.A."/>
            <person name="Frisvad J.C."/>
            <person name="Nielsen K.L."/>
        </authorList>
    </citation>
    <scope>NUCLEOTIDE SEQUENCE</scope>
    <source>
        <strain evidence="2">IBT 34128</strain>
    </source>
</reference>
<dbReference type="EMBL" id="JAPMSZ010000002">
    <property type="protein sequence ID" value="KAJ5111779.1"/>
    <property type="molecule type" value="Genomic_DNA"/>
</dbReference>
<comment type="caution">
    <text evidence="2">The sequence shown here is derived from an EMBL/GenBank/DDBJ whole genome shotgun (WGS) entry which is preliminary data.</text>
</comment>
<dbReference type="OrthoDB" id="4283126at2759"/>
<feature type="compositionally biased region" description="Basic and acidic residues" evidence="1">
    <location>
        <begin position="99"/>
        <end position="113"/>
    </location>
</feature>
<evidence type="ECO:0000256" key="1">
    <source>
        <dbReference type="SAM" id="MobiDB-lite"/>
    </source>
</evidence>
<evidence type="ECO:0000313" key="3">
    <source>
        <dbReference type="Proteomes" id="UP001141434"/>
    </source>
</evidence>
<dbReference type="RefSeq" id="XP_056515258.1">
    <property type="nucleotide sequence ID" value="XM_056651991.1"/>
</dbReference>